<dbReference type="EMBL" id="HG002026">
    <property type="protein sequence ID" value="CDF39390.1"/>
    <property type="molecule type" value="Genomic_DNA"/>
</dbReference>
<dbReference type="RefSeq" id="XP_005719301.1">
    <property type="nucleotide sequence ID" value="XM_005719244.1"/>
</dbReference>
<dbReference type="STRING" id="2769.R7QPR9"/>
<dbReference type="Gramene" id="CDF39390">
    <property type="protein sequence ID" value="CDF39390"/>
    <property type="gene ID" value="CHC_T00000253001"/>
</dbReference>
<dbReference type="FunFam" id="3.30.1370.70:FF:000001">
    <property type="entry name" value="NifU-like protein 4, mitochondrial"/>
    <property type="match status" value="1"/>
</dbReference>
<sequence>MFIQTQATPNAHAVMFMPGREVMPGGRGTADYPSVRAAAPSPLARKLFSIDGVRSVFFGADFVTVTKDDPVDWTVLRPEIFEVIMEFFTADAESVILQDGEAPVHPDTLITEDDDEVVAMIKELLETRVKPAVAEDGGSILYRGFDTETGVVNLELQGACSTCSSSSITLKSGVENMLRHYIPEVKGVAEVLPEHADDIKRASEKAFTQVEKKLTDAGILRP</sequence>
<dbReference type="OMA" id="IFEHIME"/>
<dbReference type="InterPro" id="IPR035433">
    <property type="entry name" value="NFU1-like"/>
</dbReference>
<accession>R7QPR9</accession>
<dbReference type="Proteomes" id="UP000012073">
    <property type="component" value="Unassembled WGS sequence"/>
</dbReference>
<dbReference type="GO" id="GO:0005739">
    <property type="term" value="C:mitochondrion"/>
    <property type="evidence" value="ECO:0007669"/>
    <property type="project" value="TreeGrafter"/>
</dbReference>
<evidence type="ECO:0000313" key="3">
    <source>
        <dbReference type="EMBL" id="CDF39390.1"/>
    </source>
</evidence>
<dbReference type="PANTHER" id="PTHR11178">
    <property type="entry name" value="IRON-SULFUR CLUSTER SCAFFOLD PROTEIN NFU-RELATED"/>
    <property type="match status" value="1"/>
</dbReference>
<dbReference type="OrthoDB" id="565552at2759"/>
<evidence type="ECO:0000259" key="2">
    <source>
        <dbReference type="SMART" id="SM00932"/>
    </source>
</evidence>
<dbReference type="GO" id="GO:0051536">
    <property type="term" value="F:iron-sulfur cluster binding"/>
    <property type="evidence" value="ECO:0007669"/>
    <property type="project" value="InterPro"/>
</dbReference>
<dbReference type="FunFam" id="3.30.300.130:FF:000001">
    <property type="entry name" value="NFU1 iron-sulfur cluster scaffold"/>
    <property type="match status" value="1"/>
</dbReference>
<keyword evidence="4" id="KW-1185">Reference proteome</keyword>
<dbReference type="GO" id="GO:0016226">
    <property type="term" value="P:iron-sulfur cluster assembly"/>
    <property type="evidence" value="ECO:0007669"/>
    <property type="project" value="InterPro"/>
</dbReference>
<dbReference type="AlphaFoldDB" id="R7QPR9"/>
<name>R7QPR9_CHOCR</name>
<evidence type="ECO:0000256" key="1">
    <source>
        <dbReference type="ARBA" id="ARBA00006420"/>
    </source>
</evidence>
<feature type="domain" description="Scaffold protein Nfu/NifU N-terminal" evidence="2">
    <location>
        <begin position="3"/>
        <end position="91"/>
    </location>
</feature>
<dbReference type="SMART" id="SM00932">
    <property type="entry name" value="Nfu_N"/>
    <property type="match status" value="1"/>
</dbReference>
<reference evidence="4" key="1">
    <citation type="journal article" date="2013" name="Proc. Natl. Acad. Sci. U.S.A.">
        <title>Genome structure and metabolic features in the red seaweed Chondrus crispus shed light on evolution of the Archaeplastida.</title>
        <authorList>
            <person name="Collen J."/>
            <person name="Porcel B."/>
            <person name="Carre W."/>
            <person name="Ball S.G."/>
            <person name="Chaparro C."/>
            <person name="Tonon T."/>
            <person name="Barbeyron T."/>
            <person name="Michel G."/>
            <person name="Noel B."/>
            <person name="Valentin K."/>
            <person name="Elias M."/>
            <person name="Artiguenave F."/>
            <person name="Arun A."/>
            <person name="Aury J.M."/>
            <person name="Barbosa-Neto J.F."/>
            <person name="Bothwell J.H."/>
            <person name="Bouget F.Y."/>
            <person name="Brillet L."/>
            <person name="Cabello-Hurtado F."/>
            <person name="Capella-Gutierrez S."/>
            <person name="Charrier B."/>
            <person name="Cladiere L."/>
            <person name="Cock J.M."/>
            <person name="Coelho S.M."/>
            <person name="Colleoni C."/>
            <person name="Czjzek M."/>
            <person name="Da Silva C."/>
            <person name="Delage L."/>
            <person name="Denoeud F."/>
            <person name="Deschamps P."/>
            <person name="Dittami S.M."/>
            <person name="Gabaldon T."/>
            <person name="Gachon C.M."/>
            <person name="Groisillier A."/>
            <person name="Herve C."/>
            <person name="Jabbari K."/>
            <person name="Katinka M."/>
            <person name="Kloareg B."/>
            <person name="Kowalczyk N."/>
            <person name="Labadie K."/>
            <person name="Leblanc C."/>
            <person name="Lopez P.J."/>
            <person name="McLachlan D.H."/>
            <person name="Meslet-Cladiere L."/>
            <person name="Moustafa A."/>
            <person name="Nehr Z."/>
            <person name="Nyvall Collen P."/>
            <person name="Panaud O."/>
            <person name="Partensky F."/>
            <person name="Poulain J."/>
            <person name="Rensing S.A."/>
            <person name="Rousvoal S."/>
            <person name="Samson G."/>
            <person name="Symeonidi A."/>
            <person name="Weissenbach J."/>
            <person name="Zambounis A."/>
            <person name="Wincker P."/>
            <person name="Boyen C."/>
        </authorList>
    </citation>
    <scope>NUCLEOTIDE SEQUENCE [LARGE SCALE GENOMIC DNA]</scope>
    <source>
        <strain evidence="4">cv. Stackhouse</strain>
    </source>
</reference>
<dbReference type="GeneID" id="17327020"/>
<dbReference type="SUPFAM" id="SSF117916">
    <property type="entry name" value="Fe-S cluster assembly (FSCA) domain-like"/>
    <property type="match status" value="1"/>
</dbReference>
<dbReference type="Pfam" id="PF08712">
    <property type="entry name" value="Nfu_N"/>
    <property type="match status" value="1"/>
</dbReference>
<dbReference type="Gene3D" id="3.30.1370.70">
    <property type="entry name" value="Scaffold protein Nfu/NifU, N-terminal domain"/>
    <property type="match status" value="1"/>
</dbReference>
<dbReference type="PhylomeDB" id="R7QPR9"/>
<dbReference type="InterPro" id="IPR014824">
    <property type="entry name" value="Nfu/NifU_N"/>
</dbReference>
<dbReference type="GO" id="GO:0005506">
    <property type="term" value="F:iron ion binding"/>
    <property type="evidence" value="ECO:0007669"/>
    <property type="project" value="InterPro"/>
</dbReference>
<dbReference type="InterPro" id="IPR036498">
    <property type="entry name" value="Nfu/NifU_N_sf"/>
</dbReference>
<dbReference type="Gene3D" id="3.30.300.130">
    <property type="entry name" value="Fe-S cluster assembly (FSCA)"/>
    <property type="match status" value="1"/>
</dbReference>
<dbReference type="PANTHER" id="PTHR11178:SF1">
    <property type="entry name" value="NFU1 IRON-SULFUR CLUSTER SCAFFOLD HOMOLOG, MITOCHONDRIAL"/>
    <property type="match status" value="1"/>
</dbReference>
<dbReference type="SUPFAM" id="SSF110836">
    <property type="entry name" value="Hypothetical protein SAV1430"/>
    <property type="match status" value="1"/>
</dbReference>
<comment type="similarity">
    <text evidence="1">Belongs to the NifU family.</text>
</comment>
<dbReference type="Pfam" id="PF01106">
    <property type="entry name" value="NifU"/>
    <property type="match status" value="1"/>
</dbReference>
<dbReference type="KEGG" id="ccp:CHC_T00000253001"/>
<evidence type="ECO:0000313" key="4">
    <source>
        <dbReference type="Proteomes" id="UP000012073"/>
    </source>
</evidence>
<organism evidence="3 4">
    <name type="scientific">Chondrus crispus</name>
    <name type="common">Carrageen Irish moss</name>
    <name type="synonym">Polymorpha crispa</name>
    <dbReference type="NCBI Taxonomy" id="2769"/>
    <lineage>
        <taxon>Eukaryota</taxon>
        <taxon>Rhodophyta</taxon>
        <taxon>Florideophyceae</taxon>
        <taxon>Rhodymeniophycidae</taxon>
        <taxon>Gigartinales</taxon>
        <taxon>Gigartinaceae</taxon>
        <taxon>Chondrus</taxon>
    </lineage>
</organism>
<protein>
    <recommendedName>
        <fullName evidence="2">Scaffold protein Nfu/NifU N-terminal domain-containing protein</fullName>
    </recommendedName>
</protein>
<proteinExistence type="inferred from homology"/>
<dbReference type="InterPro" id="IPR034904">
    <property type="entry name" value="FSCA_dom_sf"/>
</dbReference>
<gene>
    <name evidence="3" type="ORF">CHC_T00000253001</name>
</gene>
<dbReference type="InterPro" id="IPR001075">
    <property type="entry name" value="NIF_FeS_clus_asmbl_NifU_C"/>
</dbReference>
<dbReference type="PIRSF" id="PIRSF036773">
    <property type="entry name" value="HIRIP5"/>
    <property type="match status" value="1"/>
</dbReference>